<dbReference type="Pfam" id="PF01401">
    <property type="entry name" value="Peptidase_M2"/>
    <property type="match status" value="2"/>
</dbReference>
<keyword evidence="4" id="KW-0325">Glycoprotein</keyword>
<feature type="binding site" evidence="6">
    <location>
        <position position="103"/>
    </location>
    <ligand>
        <name>Zn(2+)</name>
        <dbReference type="ChEBI" id="CHEBI:29105"/>
        <label>1</label>
        <note>catalytic</note>
    </ligand>
</feature>
<evidence type="ECO:0000313" key="11">
    <source>
        <dbReference type="EMBL" id="ODN03933.1"/>
    </source>
</evidence>
<dbReference type="GO" id="GO:0016020">
    <property type="term" value="C:membrane"/>
    <property type="evidence" value="ECO:0007669"/>
    <property type="project" value="InterPro"/>
</dbReference>
<feature type="active site" description="Proton acceptor 1" evidence="5">
    <location>
        <position position="104"/>
    </location>
</feature>
<dbReference type="SUPFAM" id="SSF55486">
    <property type="entry name" value="Metalloproteases ('zincins'), catalytic domain"/>
    <property type="match status" value="1"/>
</dbReference>
<feature type="binding site" evidence="6">
    <location>
        <position position="107"/>
    </location>
    <ligand>
        <name>Zn(2+)</name>
        <dbReference type="ChEBI" id="CHEBI:29105"/>
        <label>1</label>
        <note>catalytic</note>
    </ligand>
</feature>
<dbReference type="EMBL" id="LJIJ01000059">
    <property type="protein sequence ID" value="ODN03933.1"/>
    <property type="molecule type" value="Genomic_DNA"/>
</dbReference>
<protein>
    <submittedName>
        <fullName evidence="11">Angiotensin-converting enzyme</fullName>
    </submittedName>
</protein>
<evidence type="ECO:0000256" key="2">
    <source>
        <dbReference type="ARBA" id="ARBA00022729"/>
    </source>
</evidence>
<feature type="disulfide bond" evidence="7">
    <location>
        <begin position="78"/>
        <end position="95"/>
    </location>
</feature>
<evidence type="ECO:0000256" key="7">
    <source>
        <dbReference type="PIRSR" id="PIRSR601548-4"/>
    </source>
</evidence>
<keyword evidence="6" id="KW-0479">Metal-binding</keyword>
<dbReference type="STRING" id="48709.A0A1D2NF99"/>
<dbReference type="GO" id="GO:0008241">
    <property type="term" value="F:peptidyl-dipeptidase activity"/>
    <property type="evidence" value="ECO:0007669"/>
    <property type="project" value="InterPro"/>
</dbReference>
<dbReference type="AlphaFoldDB" id="A0A1D2NF99"/>
<feature type="binding site" evidence="9">
    <location>
        <position position="107"/>
    </location>
    <ligand>
        <name>Zn(2+)</name>
        <dbReference type="ChEBI" id="CHEBI:29105"/>
        <label>2</label>
        <note>catalytic</note>
    </ligand>
</feature>
<comment type="caution">
    <text evidence="10">Lacks conserved residue(s) required for the propagation of feature annotation.</text>
</comment>
<gene>
    <name evidence="11" type="ORF">Ocin01_02732</name>
</gene>
<dbReference type="GO" id="GO:0006508">
    <property type="term" value="P:proteolysis"/>
    <property type="evidence" value="ECO:0007669"/>
    <property type="project" value="InterPro"/>
</dbReference>
<keyword evidence="3 7" id="KW-1015">Disulfide bond</keyword>
<dbReference type="Proteomes" id="UP000094527">
    <property type="component" value="Unassembled WGS sequence"/>
</dbReference>
<dbReference type="PANTHER" id="PTHR10514:SF27">
    <property type="entry name" value="ANGIOTENSIN-CONVERTING ENZYME"/>
    <property type="match status" value="1"/>
</dbReference>
<dbReference type="PROSITE" id="PS52011">
    <property type="entry name" value="PEPTIDASE_M2"/>
    <property type="match status" value="1"/>
</dbReference>
<evidence type="ECO:0000256" key="1">
    <source>
        <dbReference type="ARBA" id="ARBA00008139"/>
    </source>
</evidence>
<comment type="similarity">
    <text evidence="1 10">Belongs to the peptidase M2 family.</text>
</comment>
<feature type="non-terminal residue" evidence="11">
    <location>
        <position position="298"/>
    </location>
</feature>
<dbReference type="PANTHER" id="PTHR10514">
    <property type="entry name" value="ANGIOTENSIN-CONVERTING ENZYME"/>
    <property type="match status" value="1"/>
</dbReference>
<evidence type="ECO:0000256" key="10">
    <source>
        <dbReference type="PROSITE-ProRule" id="PRU01355"/>
    </source>
</evidence>
<dbReference type="GO" id="GO:0008237">
    <property type="term" value="F:metallopeptidase activity"/>
    <property type="evidence" value="ECO:0007669"/>
    <property type="project" value="InterPro"/>
</dbReference>
<proteinExistence type="inferred from homology"/>
<organism evidence="11 12">
    <name type="scientific">Orchesella cincta</name>
    <name type="common">Springtail</name>
    <name type="synonym">Podura cincta</name>
    <dbReference type="NCBI Taxonomy" id="48709"/>
    <lineage>
        <taxon>Eukaryota</taxon>
        <taxon>Metazoa</taxon>
        <taxon>Ecdysozoa</taxon>
        <taxon>Arthropoda</taxon>
        <taxon>Hexapoda</taxon>
        <taxon>Collembola</taxon>
        <taxon>Entomobryomorpha</taxon>
        <taxon>Entomobryoidea</taxon>
        <taxon>Orchesellidae</taxon>
        <taxon>Orchesellinae</taxon>
        <taxon>Orchesella</taxon>
    </lineage>
</organism>
<evidence type="ECO:0000256" key="4">
    <source>
        <dbReference type="ARBA" id="ARBA00023180"/>
    </source>
</evidence>
<feature type="active site" description="Proton acceptor 2" evidence="8">
    <location>
        <position position="104"/>
    </location>
</feature>
<evidence type="ECO:0000256" key="9">
    <source>
        <dbReference type="PIRSR" id="PIRSR601548-8"/>
    </source>
</evidence>
<accession>A0A1D2NF99</accession>
<feature type="disulfide bond" evidence="7">
    <location>
        <begin position="271"/>
        <end position="285"/>
    </location>
</feature>
<comment type="caution">
    <text evidence="11">The sequence shown here is derived from an EMBL/GenBank/DDBJ whole genome shotgun (WGS) entry which is preliminary data.</text>
</comment>
<name>A0A1D2NF99_ORCCI</name>
<dbReference type="InterPro" id="IPR001548">
    <property type="entry name" value="Peptidase_M2"/>
</dbReference>
<keyword evidence="12" id="KW-1185">Reference proteome</keyword>
<evidence type="ECO:0000256" key="5">
    <source>
        <dbReference type="PIRSR" id="PIRSR601548-1"/>
    </source>
</evidence>
<feature type="binding site" evidence="9">
    <location>
        <position position="103"/>
    </location>
    <ligand>
        <name>Zn(2+)</name>
        <dbReference type="ChEBI" id="CHEBI:29105"/>
        <label>2</label>
        <note>catalytic</note>
    </ligand>
</feature>
<evidence type="ECO:0000256" key="3">
    <source>
        <dbReference type="ARBA" id="ARBA00023157"/>
    </source>
</evidence>
<feature type="active site" description="Proton donor 2" evidence="8">
    <location>
        <position position="220"/>
    </location>
</feature>
<feature type="active site" description="Proton donor 1" evidence="5">
    <location>
        <position position="220"/>
    </location>
</feature>
<evidence type="ECO:0000256" key="8">
    <source>
        <dbReference type="PIRSR" id="PIRSR601548-6"/>
    </source>
</evidence>
<reference evidence="11 12" key="1">
    <citation type="journal article" date="2016" name="Genome Biol. Evol.">
        <title>Gene Family Evolution Reflects Adaptation to Soil Environmental Stressors in the Genome of the Collembolan Orchesella cincta.</title>
        <authorList>
            <person name="Faddeeva-Vakhrusheva A."/>
            <person name="Derks M.F."/>
            <person name="Anvar S.Y."/>
            <person name="Agamennone V."/>
            <person name="Suring W."/>
            <person name="Smit S."/>
            <person name="van Straalen N.M."/>
            <person name="Roelofs D."/>
        </authorList>
    </citation>
    <scope>NUCLEOTIDE SEQUENCE [LARGE SCALE GENOMIC DNA]</scope>
    <source>
        <tissue evidence="11">Mixed pool</tissue>
    </source>
</reference>
<sequence>MWAQNWEGLSDLLMPFPNATHFDVSRQLQNRFKPDLEGITGMFETANEFFVSMGLLNMSVAYGPKAMLVKPTDKQVVCHAGAWDFSKDDFRIKMCTTISQTGHELGHIQYFMSYKHLPYVFRSGANPEGRAIGDLISISMRTPKHMVRTGLVNEKEAVFLKNLLSLQKVPFLPFAYLIDAYRWKIFDGSISRKDLTYDGLKSGVIIKVTELDFDAAAKYHVPSTCFQCILILQRDCLNALKLKLLNISDDVPYISYFVSHMLQFQLYKALCETAKEYPAQHLHECDFYQNKDVGAQLQ</sequence>
<keyword evidence="2" id="KW-0732">Signal</keyword>
<dbReference type="OrthoDB" id="10029630at2759"/>
<evidence type="ECO:0000313" key="12">
    <source>
        <dbReference type="Proteomes" id="UP000094527"/>
    </source>
</evidence>
<evidence type="ECO:0000256" key="6">
    <source>
        <dbReference type="PIRSR" id="PIRSR601548-3"/>
    </source>
</evidence>
<keyword evidence="6" id="KW-0862">Zinc</keyword>